<accession>A0AB38RDU1</accession>
<dbReference type="Proteomes" id="UP000831484">
    <property type="component" value="Chromosome"/>
</dbReference>
<organism evidence="2 3">
    <name type="scientific">Rhodococcus qingshengii JCM 15477</name>
    <dbReference type="NCBI Taxonomy" id="1303681"/>
    <lineage>
        <taxon>Bacteria</taxon>
        <taxon>Bacillati</taxon>
        <taxon>Actinomycetota</taxon>
        <taxon>Actinomycetes</taxon>
        <taxon>Mycobacteriales</taxon>
        <taxon>Nocardiaceae</taxon>
        <taxon>Rhodococcus</taxon>
        <taxon>Rhodococcus erythropolis group</taxon>
    </lineage>
</organism>
<dbReference type="EMBL" id="CP096563">
    <property type="protein sequence ID" value="UPU42899.1"/>
    <property type="molecule type" value="Genomic_DNA"/>
</dbReference>
<feature type="compositionally biased region" description="Basic residues" evidence="1">
    <location>
        <begin position="52"/>
        <end position="70"/>
    </location>
</feature>
<feature type="region of interest" description="Disordered" evidence="1">
    <location>
        <begin position="52"/>
        <end position="99"/>
    </location>
</feature>
<keyword evidence="3" id="KW-1185">Reference proteome</keyword>
<name>A0AB38RDU1_RHOSG</name>
<protein>
    <submittedName>
        <fullName evidence="2">Uncharacterized protein</fullName>
    </submittedName>
</protein>
<evidence type="ECO:0000313" key="3">
    <source>
        <dbReference type="Proteomes" id="UP000831484"/>
    </source>
</evidence>
<sequence length="99" mass="11146">MDTTLSRSCSVPIEILAVVTLMTASNSEYTSFPRPGVNDRRDAPETIERRWRAARRSGRAPRHRTTHRGRGIGGTRVDERNGRGIREELADGSAQWVRT</sequence>
<evidence type="ECO:0000256" key="1">
    <source>
        <dbReference type="SAM" id="MobiDB-lite"/>
    </source>
</evidence>
<gene>
    <name evidence="2" type="ORF">M0639_28360</name>
</gene>
<proteinExistence type="predicted"/>
<evidence type="ECO:0000313" key="2">
    <source>
        <dbReference type="EMBL" id="UPU42899.1"/>
    </source>
</evidence>
<dbReference type="AlphaFoldDB" id="A0AB38RDU1"/>
<dbReference type="RefSeq" id="WP_156667373.1">
    <property type="nucleotide sequence ID" value="NZ_CP096563.1"/>
</dbReference>
<feature type="compositionally biased region" description="Basic and acidic residues" evidence="1">
    <location>
        <begin position="76"/>
        <end position="89"/>
    </location>
</feature>
<reference evidence="3" key="1">
    <citation type="journal article" date="2022" name="Environ. Microbiol.">
        <title>Functional analysis, diversity, and distribution of carbendazim hydrolases MheI and CbmA, responsible for the initial step in carbendazim degradation.</title>
        <authorList>
            <person name="Zhang M."/>
            <person name="Bai X."/>
            <person name="Li Q."/>
            <person name="Zhang L."/>
            <person name="Zhu Q."/>
            <person name="Gao S."/>
            <person name="Ke Z."/>
            <person name="Jiang M."/>
            <person name="Hu J."/>
            <person name="Qiu J."/>
            <person name="Hong Q."/>
        </authorList>
    </citation>
    <scope>NUCLEOTIDE SEQUENCE [LARGE SCALE GENOMIC DNA]</scope>
    <source>
        <strain evidence="3">djl-6</strain>
    </source>
</reference>